<reference evidence="2" key="1">
    <citation type="journal article" date="2019" name="Int. J. Syst. Evol. Microbiol.">
        <title>The Global Catalogue of Microorganisms (GCM) 10K type strain sequencing project: providing services to taxonomists for standard genome sequencing and annotation.</title>
        <authorList>
            <consortium name="The Broad Institute Genomics Platform"/>
            <consortium name="The Broad Institute Genome Sequencing Center for Infectious Disease"/>
            <person name="Wu L."/>
            <person name="Ma J."/>
        </authorList>
    </citation>
    <scope>NUCLEOTIDE SEQUENCE [LARGE SCALE GENOMIC DNA]</scope>
    <source>
        <strain evidence="2">KCTC 15012</strain>
    </source>
</reference>
<name>A0ABW5C6D7_9PROT</name>
<protein>
    <submittedName>
        <fullName evidence="1">Uncharacterized protein</fullName>
    </submittedName>
</protein>
<comment type="caution">
    <text evidence="1">The sequence shown here is derived from an EMBL/GenBank/DDBJ whole genome shotgun (WGS) entry which is preliminary data.</text>
</comment>
<organism evidence="1 2">
    <name type="scientific">Phaeospirillum tilakii</name>
    <dbReference type="NCBI Taxonomy" id="741673"/>
    <lineage>
        <taxon>Bacteria</taxon>
        <taxon>Pseudomonadati</taxon>
        <taxon>Pseudomonadota</taxon>
        <taxon>Alphaproteobacteria</taxon>
        <taxon>Rhodospirillales</taxon>
        <taxon>Rhodospirillaceae</taxon>
        <taxon>Phaeospirillum</taxon>
    </lineage>
</organism>
<proteinExistence type="predicted"/>
<accession>A0ABW5C6D7</accession>
<dbReference type="RefSeq" id="WP_377313468.1">
    <property type="nucleotide sequence ID" value="NZ_JBHUIY010000001.1"/>
</dbReference>
<dbReference type="EMBL" id="JBHUIY010000001">
    <property type="protein sequence ID" value="MFD2232286.1"/>
    <property type="molecule type" value="Genomic_DNA"/>
</dbReference>
<sequence>MVSRVASLAALALIVPLAGCFLTRDGLSMHPGQVADPYMLMQFEALSLINTHKTVGDHIWGWITDKDCSSPRAERGEAYCRDWPGRPPPPQPVYCYTTLAKPTCYAQPYNEGNDHLLGFVPPSTPIR</sequence>
<evidence type="ECO:0000313" key="1">
    <source>
        <dbReference type="EMBL" id="MFD2232286.1"/>
    </source>
</evidence>
<dbReference type="Proteomes" id="UP001597296">
    <property type="component" value="Unassembled WGS sequence"/>
</dbReference>
<gene>
    <name evidence="1" type="ORF">ACFSNB_00560</name>
</gene>
<keyword evidence="2" id="KW-1185">Reference proteome</keyword>
<evidence type="ECO:0000313" key="2">
    <source>
        <dbReference type="Proteomes" id="UP001597296"/>
    </source>
</evidence>